<gene>
    <name evidence="3" type="ORF">PGB34_03015</name>
</gene>
<dbReference type="AlphaFoldDB" id="A0AAE3SXV0"/>
<dbReference type="Proteomes" id="UP001212602">
    <property type="component" value="Unassembled WGS sequence"/>
</dbReference>
<feature type="chain" id="PRO_5042051218" evidence="2">
    <location>
        <begin position="28"/>
        <end position="328"/>
    </location>
</feature>
<dbReference type="PROSITE" id="PS51257">
    <property type="entry name" value="PROKAR_LIPOPROTEIN"/>
    <property type="match status" value="1"/>
</dbReference>
<dbReference type="Gene3D" id="3.40.190.150">
    <property type="entry name" value="Bordetella uptake gene, domain 1"/>
    <property type="match status" value="1"/>
</dbReference>
<dbReference type="EMBL" id="JAQIPB010000001">
    <property type="protein sequence ID" value="MDA7415324.1"/>
    <property type="molecule type" value="Genomic_DNA"/>
</dbReference>
<reference evidence="3" key="1">
    <citation type="submission" date="2023-01" db="EMBL/GenBank/DDBJ databases">
        <title>Xenophilus mangrovi sp. nov., isolated from soil of Mangrove nature reserve.</title>
        <authorList>
            <person name="Xu S."/>
            <person name="Liu Z."/>
            <person name="Xu Y."/>
        </authorList>
    </citation>
    <scope>NUCLEOTIDE SEQUENCE</scope>
    <source>
        <strain evidence="3">YW8</strain>
    </source>
</reference>
<protein>
    <submittedName>
        <fullName evidence="3">Tripartite tricarboxylate transporter substrate binding protein</fullName>
    </submittedName>
</protein>
<dbReference type="Pfam" id="PF03401">
    <property type="entry name" value="TctC"/>
    <property type="match status" value="1"/>
</dbReference>
<keyword evidence="4" id="KW-1185">Reference proteome</keyword>
<evidence type="ECO:0000256" key="2">
    <source>
        <dbReference type="SAM" id="SignalP"/>
    </source>
</evidence>
<sequence>MHHGLTRRSLTGLLASSALACALPVRAHSYPSRSLRMVLPVGTGGGGDTLGRVIAEQLSTQIRQPVIVENKPGADGLIAMQSLLSAPADGYTMLLIGPQPMVFNPLLRTNLPYTPTDLVPVIGVSRAWTVLVAAANSRFSTLADLQTAMRKEPEAVSLGTSGLSYQVGATLLGTKMGGRFRHVSYRSFPQILNDLNVGVLDLALVDTTPVVPLAAAGKLRVLASASKEREPVLADVPTVRESGIDFDFALWTALAVRAGTPGEIVRSLEAELRKTLTGNALRDFAQRLGTTRLSPVSGSEIDAEVASGLARFKDPVAEIAAQIGVEKR</sequence>
<dbReference type="PANTHER" id="PTHR42928">
    <property type="entry name" value="TRICARBOXYLATE-BINDING PROTEIN"/>
    <property type="match status" value="1"/>
</dbReference>
<dbReference type="PIRSF" id="PIRSF017082">
    <property type="entry name" value="YflP"/>
    <property type="match status" value="1"/>
</dbReference>
<keyword evidence="2" id="KW-0732">Signal</keyword>
<dbReference type="InterPro" id="IPR042100">
    <property type="entry name" value="Bug_dom1"/>
</dbReference>
<dbReference type="InterPro" id="IPR005064">
    <property type="entry name" value="BUG"/>
</dbReference>
<comment type="caution">
    <text evidence="3">The sequence shown here is derived from an EMBL/GenBank/DDBJ whole genome shotgun (WGS) entry which is preliminary data.</text>
</comment>
<evidence type="ECO:0000256" key="1">
    <source>
        <dbReference type="ARBA" id="ARBA00006987"/>
    </source>
</evidence>
<name>A0AAE3SXV0_9BURK</name>
<comment type="similarity">
    <text evidence="1">Belongs to the UPF0065 (bug) family.</text>
</comment>
<dbReference type="SUPFAM" id="SSF53850">
    <property type="entry name" value="Periplasmic binding protein-like II"/>
    <property type="match status" value="1"/>
</dbReference>
<organism evidence="3 4">
    <name type="scientific">Xenophilus arseniciresistens</name>
    <dbReference type="NCBI Taxonomy" id="1283306"/>
    <lineage>
        <taxon>Bacteria</taxon>
        <taxon>Pseudomonadati</taxon>
        <taxon>Pseudomonadota</taxon>
        <taxon>Betaproteobacteria</taxon>
        <taxon>Burkholderiales</taxon>
        <taxon>Comamonadaceae</taxon>
        <taxon>Xenophilus</taxon>
    </lineage>
</organism>
<evidence type="ECO:0000313" key="3">
    <source>
        <dbReference type="EMBL" id="MDA7415324.1"/>
    </source>
</evidence>
<evidence type="ECO:0000313" key="4">
    <source>
        <dbReference type="Proteomes" id="UP001212602"/>
    </source>
</evidence>
<accession>A0AAE3SXV0</accession>
<dbReference type="Gene3D" id="3.40.190.10">
    <property type="entry name" value="Periplasmic binding protein-like II"/>
    <property type="match status" value="1"/>
</dbReference>
<dbReference type="CDD" id="cd07012">
    <property type="entry name" value="PBP2_Bug_TTT"/>
    <property type="match status" value="1"/>
</dbReference>
<proteinExistence type="inferred from homology"/>
<dbReference type="RefSeq" id="WP_271426582.1">
    <property type="nucleotide sequence ID" value="NZ_JAQIPB010000001.1"/>
</dbReference>
<feature type="signal peptide" evidence="2">
    <location>
        <begin position="1"/>
        <end position="27"/>
    </location>
</feature>
<dbReference type="PANTHER" id="PTHR42928:SF5">
    <property type="entry name" value="BLR1237 PROTEIN"/>
    <property type="match status" value="1"/>
</dbReference>